<proteinExistence type="predicted"/>
<sequence>MRDWQDDHYVCAVCGGSLPTTWNMDEPESPSR</sequence>
<dbReference type="EMBL" id="JACHMQ010000001">
    <property type="protein sequence ID" value="MBB6396142.1"/>
    <property type="molecule type" value="Genomic_DNA"/>
</dbReference>
<name>A0A7X0FZR8_9ACTN</name>
<keyword evidence="2" id="KW-1185">Reference proteome</keyword>
<comment type="caution">
    <text evidence="1">The sequence shown here is derived from an EMBL/GenBank/DDBJ whole genome shotgun (WGS) entry which is preliminary data.</text>
</comment>
<protein>
    <submittedName>
        <fullName evidence="1">Uncharacterized protein</fullName>
    </submittedName>
</protein>
<reference evidence="1 2" key="1">
    <citation type="submission" date="2020-08" db="EMBL/GenBank/DDBJ databases">
        <title>Sequencing the genomes of 1000 actinobacteria strains.</title>
        <authorList>
            <person name="Klenk H.-P."/>
        </authorList>
    </citation>
    <scope>NUCLEOTIDE SEQUENCE [LARGE SCALE GENOMIC DNA]</scope>
    <source>
        <strain evidence="1 2">DSM 43675</strain>
    </source>
</reference>
<evidence type="ECO:0000313" key="1">
    <source>
        <dbReference type="EMBL" id="MBB6396142.1"/>
    </source>
</evidence>
<dbReference type="AlphaFoldDB" id="A0A7X0FZR8"/>
<evidence type="ECO:0000313" key="2">
    <source>
        <dbReference type="Proteomes" id="UP000546324"/>
    </source>
</evidence>
<gene>
    <name evidence="1" type="ORF">BKA00_003056</name>
</gene>
<dbReference type="Proteomes" id="UP000546324">
    <property type="component" value="Unassembled WGS sequence"/>
</dbReference>
<accession>A0A7X0FZR8</accession>
<organism evidence="1 2">
    <name type="scientific">Actinomadura coerulea</name>
    <dbReference type="NCBI Taxonomy" id="46159"/>
    <lineage>
        <taxon>Bacteria</taxon>
        <taxon>Bacillati</taxon>
        <taxon>Actinomycetota</taxon>
        <taxon>Actinomycetes</taxon>
        <taxon>Streptosporangiales</taxon>
        <taxon>Thermomonosporaceae</taxon>
        <taxon>Actinomadura</taxon>
    </lineage>
</organism>